<evidence type="ECO:0000313" key="7">
    <source>
        <dbReference type="EMBL" id="MFD2591021.1"/>
    </source>
</evidence>
<dbReference type="PROSITE" id="PS50249">
    <property type="entry name" value="MPN"/>
    <property type="match status" value="1"/>
</dbReference>
<keyword evidence="5" id="KW-0482">Metalloprotease</keyword>
<proteinExistence type="predicted"/>
<gene>
    <name evidence="7" type="ORF">ACFSTE_09275</name>
</gene>
<dbReference type="Pfam" id="PF04002">
    <property type="entry name" value="RadC"/>
    <property type="match status" value="1"/>
</dbReference>
<dbReference type="InterPro" id="IPR020891">
    <property type="entry name" value="UPF0758_CS"/>
</dbReference>
<dbReference type="PROSITE" id="PS01302">
    <property type="entry name" value="UPF0758"/>
    <property type="match status" value="1"/>
</dbReference>
<dbReference type="Gene3D" id="3.40.140.10">
    <property type="entry name" value="Cytidine Deaminase, domain 2"/>
    <property type="match status" value="1"/>
</dbReference>
<keyword evidence="3" id="KW-0378">Hydrolase</keyword>
<evidence type="ECO:0000256" key="5">
    <source>
        <dbReference type="ARBA" id="ARBA00023049"/>
    </source>
</evidence>
<evidence type="ECO:0000256" key="4">
    <source>
        <dbReference type="ARBA" id="ARBA00022833"/>
    </source>
</evidence>
<dbReference type="CDD" id="cd08071">
    <property type="entry name" value="MPN_DUF2466"/>
    <property type="match status" value="1"/>
</dbReference>
<accession>A0ABW5N7C2</accession>
<dbReference type="InterPro" id="IPR001405">
    <property type="entry name" value="UPF0758"/>
</dbReference>
<protein>
    <submittedName>
        <fullName evidence="7">JAB domain-containing protein</fullName>
    </submittedName>
</protein>
<keyword evidence="1" id="KW-0645">Protease</keyword>
<evidence type="ECO:0000259" key="6">
    <source>
        <dbReference type="PROSITE" id="PS50249"/>
    </source>
</evidence>
<dbReference type="RefSeq" id="WP_378253201.1">
    <property type="nucleotide sequence ID" value="NZ_JBHSJV010000001.1"/>
</dbReference>
<evidence type="ECO:0000313" key="8">
    <source>
        <dbReference type="Proteomes" id="UP001597459"/>
    </source>
</evidence>
<dbReference type="EMBL" id="JBHULX010000013">
    <property type="protein sequence ID" value="MFD2591021.1"/>
    <property type="molecule type" value="Genomic_DNA"/>
</dbReference>
<name>A0ABW5N7C2_9FLAO</name>
<sequence>MKTKLPAPYTGSTPEIELHYKRPVFDSMFSIREAKDACKILRKTVHPKRWDLKEMFFVILLTNSNSVLGIAELGSGTTEAVKVNIKEIFQLALVSNASALIICHNHPSGKMVISPSDKAITKNIQELANQMGFTLLDHIIITSEDYISFAEEHLL</sequence>
<evidence type="ECO:0000256" key="3">
    <source>
        <dbReference type="ARBA" id="ARBA00022801"/>
    </source>
</evidence>
<organism evidence="7 8">
    <name type="scientific">Aquimarina hainanensis</name>
    <dbReference type="NCBI Taxonomy" id="1578017"/>
    <lineage>
        <taxon>Bacteria</taxon>
        <taxon>Pseudomonadati</taxon>
        <taxon>Bacteroidota</taxon>
        <taxon>Flavobacteriia</taxon>
        <taxon>Flavobacteriales</taxon>
        <taxon>Flavobacteriaceae</taxon>
        <taxon>Aquimarina</taxon>
    </lineage>
</organism>
<dbReference type="Proteomes" id="UP001597459">
    <property type="component" value="Unassembled WGS sequence"/>
</dbReference>
<keyword evidence="2" id="KW-0479">Metal-binding</keyword>
<dbReference type="InterPro" id="IPR037518">
    <property type="entry name" value="MPN"/>
</dbReference>
<dbReference type="InterPro" id="IPR025657">
    <property type="entry name" value="RadC_JAB"/>
</dbReference>
<dbReference type="PANTHER" id="PTHR30471">
    <property type="entry name" value="DNA REPAIR PROTEIN RADC"/>
    <property type="match status" value="1"/>
</dbReference>
<keyword evidence="8" id="KW-1185">Reference proteome</keyword>
<keyword evidence="4" id="KW-0862">Zinc</keyword>
<evidence type="ECO:0000256" key="1">
    <source>
        <dbReference type="ARBA" id="ARBA00022670"/>
    </source>
</evidence>
<dbReference type="PANTHER" id="PTHR30471:SF3">
    <property type="entry name" value="UPF0758 PROTEIN YEES-RELATED"/>
    <property type="match status" value="1"/>
</dbReference>
<reference evidence="8" key="1">
    <citation type="journal article" date="2019" name="Int. J. Syst. Evol. Microbiol.">
        <title>The Global Catalogue of Microorganisms (GCM) 10K type strain sequencing project: providing services to taxonomists for standard genome sequencing and annotation.</title>
        <authorList>
            <consortium name="The Broad Institute Genomics Platform"/>
            <consortium name="The Broad Institute Genome Sequencing Center for Infectious Disease"/>
            <person name="Wu L."/>
            <person name="Ma J."/>
        </authorList>
    </citation>
    <scope>NUCLEOTIDE SEQUENCE [LARGE SCALE GENOMIC DNA]</scope>
    <source>
        <strain evidence="8">KCTC 42423</strain>
    </source>
</reference>
<comment type="caution">
    <text evidence="7">The sequence shown here is derived from an EMBL/GenBank/DDBJ whole genome shotgun (WGS) entry which is preliminary data.</text>
</comment>
<evidence type="ECO:0000256" key="2">
    <source>
        <dbReference type="ARBA" id="ARBA00022723"/>
    </source>
</evidence>
<feature type="domain" description="MPN" evidence="6">
    <location>
        <begin position="30"/>
        <end position="155"/>
    </location>
</feature>